<sequence length="161" mass="18031">MKKSSLVVGLFTALIAAAFAFSPAEDAQYKNLKVLPKNTTKAQMDVIMKHFAASLGVKCNYCHVFNQEQKAMDFASDANEHKGIARNMMKMTQRINKKYFDWHKDWTGLQNKLEVTCYTCHGGKKEPSSWPQIQQQPAPPPSASNKMSGADGSNQFDRCHA</sequence>
<reference evidence="11 12" key="1">
    <citation type="submission" date="2016-11" db="EMBL/GenBank/DDBJ databases">
        <authorList>
            <person name="Jaros S."/>
            <person name="Januszkiewicz K."/>
            <person name="Wedrychowicz H."/>
        </authorList>
    </citation>
    <scope>NUCLEOTIDE SEQUENCE [LARGE SCALE GENOMIC DNA]</scope>
    <source>
        <strain evidence="11 12">DSM 26897</strain>
    </source>
</reference>
<evidence type="ECO:0000256" key="3">
    <source>
        <dbReference type="ARBA" id="ARBA00022448"/>
    </source>
</evidence>
<organism evidence="11 12">
    <name type="scientific">Cnuella takakiae</name>
    <dbReference type="NCBI Taxonomy" id="1302690"/>
    <lineage>
        <taxon>Bacteria</taxon>
        <taxon>Pseudomonadati</taxon>
        <taxon>Bacteroidota</taxon>
        <taxon>Chitinophagia</taxon>
        <taxon>Chitinophagales</taxon>
        <taxon>Chitinophagaceae</taxon>
        <taxon>Cnuella</taxon>
    </lineage>
</organism>
<name>A0A1M5D2I1_9BACT</name>
<proteinExistence type="predicted"/>
<dbReference type="NCBIfam" id="NF033196">
    <property type="entry name" value="c_type_nonphoto"/>
    <property type="match status" value="1"/>
</dbReference>
<protein>
    <recommendedName>
        <fullName evidence="2">Photosynthetic reaction center cytochrome c subunit</fullName>
    </recommendedName>
</protein>
<dbReference type="OrthoDB" id="951235at2"/>
<evidence type="ECO:0000256" key="4">
    <source>
        <dbReference type="ARBA" id="ARBA00022531"/>
    </source>
</evidence>
<dbReference type="RefSeq" id="WP_073044141.1">
    <property type="nucleotide sequence ID" value="NZ_FQUO01000010.1"/>
</dbReference>
<keyword evidence="5" id="KW-0349">Heme</keyword>
<dbReference type="EMBL" id="FQUO01000010">
    <property type="protein sequence ID" value="SHF61042.1"/>
    <property type="molecule type" value="Genomic_DNA"/>
</dbReference>
<dbReference type="GO" id="GO:0020037">
    <property type="term" value="F:heme binding"/>
    <property type="evidence" value="ECO:0007669"/>
    <property type="project" value="InterPro"/>
</dbReference>
<keyword evidence="3" id="KW-0813">Transport</keyword>
<evidence type="ECO:0000256" key="5">
    <source>
        <dbReference type="ARBA" id="ARBA00022617"/>
    </source>
</evidence>
<keyword evidence="7" id="KW-0249">Electron transport</keyword>
<evidence type="ECO:0000256" key="1">
    <source>
        <dbReference type="ARBA" id="ARBA00003196"/>
    </source>
</evidence>
<comment type="function">
    <text evidence="1">The reaction center of purple bacteria contains a tightly bound cytochrome molecule which re-reduces the photo oxidized primary electron donor.</text>
</comment>
<accession>A0A1M5D2I1</accession>
<dbReference type="STRING" id="1302690.BUE76_21250"/>
<dbReference type="Gene3D" id="1.10.468.10">
    <property type="entry name" value="Photosynthetic Reaction Center, subunit C, domain 2"/>
    <property type="match status" value="1"/>
</dbReference>
<evidence type="ECO:0000256" key="7">
    <source>
        <dbReference type="ARBA" id="ARBA00022982"/>
    </source>
</evidence>
<dbReference type="GO" id="GO:0009055">
    <property type="term" value="F:electron transfer activity"/>
    <property type="evidence" value="ECO:0007669"/>
    <property type="project" value="InterPro"/>
</dbReference>
<feature type="compositionally biased region" description="Polar residues" evidence="9">
    <location>
        <begin position="145"/>
        <end position="161"/>
    </location>
</feature>
<keyword evidence="6" id="KW-0479">Metal-binding</keyword>
<evidence type="ECO:0000256" key="9">
    <source>
        <dbReference type="SAM" id="MobiDB-lite"/>
    </source>
</evidence>
<dbReference type="GO" id="GO:0030077">
    <property type="term" value="C:plasma membrane light-harvesting complex"/>
    <property type="evidence" value="ECO:0007669"/>
    <property type="project" value="InterPro"/>
</dbReference>
<feature type="region of interest" description="Disordered" evidence="9">
    <location>
        <begin position="125"/>
        <end position="161"/>
    </location>
</feature>
<evidence type="ECO:0000313" key="11">
    <source>
        <dbReference type="EMBL" id="SHF61042.1"/>
    </source>
</evidence>
<dbReference type="Pfam" id="PF02276">
    <property type="entry name" value="CytoC_RC"/>
    <property type="match status" value="1"/>
</dbReference>
<evidence type="ECO:0000256" key="2">
    <source>
        <dbReference type="ARBA" id="ARBA00015978"/>
    </source>
</evidence>
<dbReference type="GO" id="GO:0019684">
    <property type="term" value="P:photosynthesis, light reaction"/>
    <property type="evidence" value="ECO:0007669"/>
    <property type="project" value="InterPro"/>
</dbReference>
<dbReference type="InterPro" id="IPR023119">
    <property type="entry name" value="Multihaem_cyt_PRC_cyt_su-like"/>
</dbReference>
<dbReference type="AlphaFoldDB" id="A0A1M5D2I1"/>
<dbReference type="Proteomes" id="UP000184368">
    <property type="component" value="Unassembled WGS sequence"/>
</dbReference>
<feature type="chain" id="PRO_5012115543" description="Photosynthetic reaction center cytochrome c subunit" evidence="10">
    <location>
        <begin position="21"/>
        <end position="161"/>
    </location>
</feature>
<keyword evidence="12" id="KW-1185">Reference proteome</keyword>
<keyword evidence="4" id="KW-0602">Photosynthesis</keyword>
<dbReference type="InterPro" id="IPR003158">
    <property type="entry name" value="Photosyn_RC_cyt_c-su"/>
</dbReference>
<evidence type="ECO:0000256" key="10">
    <source>
        <dbReference type="SAM" id="SignalP"/>
    </source>
</evidence>
<dbReference type="SUPFAM" id="SSF48695">
    <property type="entry name" value="Multiheme cytochromes"/>
    <property type="match status" value="1"/>
</dbReference>
<evidence type="ECO:0000256" key="6">
    <source>
        <dbReference type="ARBA" id="ARBA00022723"/>
    </source>
</evidence>
<gene>
    <name evidence="11" type="ORF">SAMN05444008_11044</name>
</gene>
<feature type="signal peptide" evidence="10">
    <location>
        <begin position="1"/>
        <end position="20"/>
    </location>
</feature>
<keyword evidence="8" id="KW-0408">Iron</keyword>
<evidence type="ECO:0000256" key="8">
    <source>
        <dbReference type="ARBA" id="ARBA00023004"/>
    </source>
</evidence>
<evidence type="ECO:0000313" key="12">
    <source>
        <dbReference type="Proteomes" id="UP000184368"/>
    </source>
</evidence>
<dbReference type="InterPro" id="IPR036280">
    <property type="entry name" value="Multihaem_cyt_sf"/>
</dbReference>
<keyword evidence="10" id="KW-0732">Signal</keyword>
<dbReference type="GO" id="GO:0005506">
    <property type="term" value="F:iron ion binding"/>
    <property type="evidence" value="ECO:0007669"/>
    <property type="project" value="InterPro"/>
</dbReference>